<dbReference type="Proteomes" id="UP000682111">
    <property type="component" value="Unassembled WGS sequence"/>
</dbReference>
<dbReference type="AlphaFoldDB" id="A0A919WJG4"/>
<evidence type="ECO:0000313" key="2">
    <source>
        <dbReference type="Proteomes" id="UP000682111"/>
    </source>
</evidence>
<dbReference type="RefSeq" id="WP_137743799.1">
    <property type="nucleotide sequence ID" value="NZ_BORC01000005.1"/>
</dbReference>
<protein>
    <recommendedName>
        <fullName evidence="3">Fur-regulated basic protein FbpA</fullName>
    </recommendedName>
</protein>
<sequence length="57" mass="6672">MPVLRNAVRKRREYVISVLTRIGAFRQEDLQLLTLTELEVEYKKLVNKKKGVTKNGQ</sequence>
<dbReference type="InterPro" id="IPR025072">
    <property type="entry name" value="Fur_reg_FbpA"/>
</dbReference>
<proteinExistence type="predicted"/>
<evidence type="ECO:0008006" key="3">
    <source>
        <dbReference type="Google" id="ProtNLM"/>
    </source>
</evidence>
<keyword evidence="2" id="KW-1185">Reference proteome</keyword>
<evidence type="ECO:0000313" key="1">
    <source>
        <dbReference type="EMBL" id="GIN63178.1"/>
    </source>
</evidence>
<organism evidence="1 2">
    <name type="scientific">Robertmurraya siralis</name>
    <dbReference type="NCBI Taxonomy" id="77777"/>
    <lineage>
        <taxon>Bacteria</taxon>
        <taxon>Bacillati</taxon>
        <taxon>Bacillota</taxon>
        <taxon>Bacilli</taxon>
        <taxon>Bacillales</taxon>
        <taxon>Bacillaceae</taxon>
        <taxon>Robertmurraya</taxon>
    </lineage>
</organism>
<dbReference type="Pfam" id="PF13076">
    <property type="entry name" value="Fur_reg_FbpA"/>
    <property type="match status" value="1"/>
</dbReference>
<name>A0A919WJG4_9BACI</name>
<reference evidence="1" key="1">
    <citation type="submission" date="2021-03" db="EMBL/GenBank/DDBJ databases">
        <title>Antimicrobial resistance genes in bacteria isolated from Japanese honey, and their potential for conferring macrolide and lincosamide resistance in the American foulbrood pathogen Paenibacillus larvae.</title>
        <authorList>
            <person name="Okamoto M."/>
            <person name="Kumagai M."/>
            <person name="Kanamori H."/>
            <person name="Takamatsu D."/>
        </authorList>
    </citation>
    <scope>NUCLEOTIDE SEQUENCE</scope>
    <source>
        <strain evidence="1">J27TS8</strain>
    </source>
</reference>
<dbReference type="EMBL" id="BORC01000005">
    <property type="protein sequence ID" value="GIN63178.1"/>
    <property type="molecule type" value="Genomic_DNA"/>
</dbReference>
<comment type="caution">
    <text evidence="1">The sequence shown here is derived from an EMBL/GenBank/DDBJ whole genome shotgun (WGS) entry which is preliminary data.</text>
</comment>
<gene>
    <name evidence="1" type="ORF">J27TS8_31710</name>
</gene>
<accession>A0A919WJG4</accession>